<evidence type="ECO:0000256" key="2">
    <source>
        <dbReference type="ARBA" id="ARBA00023125"/>
    </source>
</evidence>
<gene>
    <name evidence="5" type="ORF">ACFSUQ_04720</name>
</gene>
<dbReference type="RefSeq" id="WP_066059019.1">
    <property type="nucleotide sequence ID" value="NZ_JBHUNF010000002.1"/>
</dbReference>
<dbReference type="SMART" id="SM00345">
    <property type="entry name" value="HTH_GNTR"/>
    <property type="match status" value="1"/>
</dbReference>
<keyword evidence="1" id="KW-0805">Transcription regulation</keyword>
<dbReference type="EMBL" id="JBHUNF010000002">
    <property type="protein sequence ID" value="MFD2674603.1"/>
    <property type="molecule type" value="Genomic_DNA"/>
</dbReference>
<organism evidence="5 6">
    <name type="scientific">Gulosibacter bifidus</name>
    <dbReference type="NCBI Taxonomy" id="272239"/>
    <lineage>
        <taxon>Bacteria</taxon>
        <taxon>Bacillati</taxon>
        <taxon>Actinomycetota</taxon>
        <taxon>Actinomycetes</taxon>
        <taxon>Micrococcales</taxon>
        <taxon>Microbacteriaceae</taxon>
        <taxon>Gulosibacter</taxon>
    </lineage>
</organism>
<dbReference type="PROSITE" id="PS50949">
    <property type="entry name" value="HTH_GNTR"/>
    <property type="match status" value="1"/>
</dbReference>
<keyword evidence="2" id="KW-0238">DNA-binding</keyword>
<dbReference type="CDD" id="cd07377">
    <property type="entry name" value="WHTH_GntR"/>
    <property type="match status" value="1"/>
</dbReference>
<proteinExistence type="predicted"/>
<dbReference type="InterPro" id="IPR036388">
    <property type="entry name" value="WH-like_DNA-bd_sf"/>
</dbReference>
<reference evidence="6" key="1">
    <citation type="journal article" date="2019" name="Int. J. Syst. Evol. Microbiol.">
        <title>The Global Catalogue of Microorganisms (GCM) 10K type strain sequencing project: providing services to taxonomists for standard genome sequencing and annotation.</title>
        <authorList>
            <consortium name="The Broad Institute Genomics Platform"/>
            <consortium name="The Broad Institute Genome Sequencing Center for Infectious Disease"/>
            <person name="Wu L."/>
            <person name="Ma J."/>
        </authorList>
    </citation>
    <scope>NUCLEOTIDE SEQUENCE [LARGE SCALE GENOMIC DNA]</scope>
    <source>
        <strain evidence="6">TISTR 1511</strain>
    </source>
</reference>
<dbReference type="Pfam" id="PF00392">
    <property type="entry name" value="GntR"/>
    <property type="match status" value="1"/>
</dbReference>
<evidence type="ECO:0000256" key="3">
    <source>
        <dbReference type="ARBA" id="ARBA00023163"/>
    </source>
</evidence>
<dbReference type="PANTHER" id="PTHR38445:SF6">
    <property type="entry name" value="GNTR-FAMILY TRANSCRIPTIONAL REGULATOR"/>
    <property type="match status" value="1"/>
</dbReference>
<feature type="domain" description="HTH gntR-type" evidence="4">
    <location>
        <begin position="7"/>
        <end position="75"/>
    </location>
</feature>
<protein>
    <submittedName>
        <fullName evidence="5">GntR family transcriptional regulator</fullName>
    </submittedName>
</protein>
<dbReference type="InterPro" id="IPR036390">
    <property type="entry name" value="WH_DNA-bd_sf"/>
</dbReference>
<dbReference type="InterPro" id="IPR000524">
    <property type="entry name" value="Tscrpt_reg_HTH_GntR"/>
</dbReference>
<dbReference type="PANTHER" id="PTHR38445">
    <property type="entry name" value="HTH-TYPE TRANSCRIPTIONAL REPRESSOR YTRA"/>
    <property type="match status" value="1"/>
</dbReference>
<evidence type="ECO:0000256" key="1">
    <source>
        <dbReference type="ARBA" id="ARBA00023015"/>
    </source>
</evidence>
<dbReference type="Gene3D" id="1.10.10.10">
    <property type="entry name" value="Winged helix-like DNA-binding domain superfamily/Winged helix DNA-binding domain"/>
    <property type="match status" value="1"/>
</dbReference>
<sequence length="134" mass="15167">MEFDTTSPIWLQLVTEFSRRIVTSQWPAGSRIPSVRELAADLNVNPNTIQRALSELERLELCFSERTAGRFVTSNTDRIDTLRTELAQEAADTFITSAKGFGMQPERATQLIRDRWEQIAATASTPPQPQRESK</sequence>
<keyword evidence="6" id="KW-1185">Reference proteome</keyword>
<dbReference type="SUPFAM" id="SSF46785">
    <property type="entry name" value="Winged helix' DNA-binding domain"/>
    <property type="match status" value="1"/>
</dbReference>
<evidence type="ECO:0000259" key="4">
    <source>
        <dbReference type="PROSITE" id="PS50949"/>
    </source>
</evidence>
<evidence type="ECO:0000313" key="6">
    <source>
        <dbReference type="Proteomes" id="UP001597453"/>
    </source>
</evidence>
<evidence type="ECO:0000313" key="5">
    <source>
        <dbReference type="EMBL" id="MFD2674603.1"/>
    </source>
</evidence>
<keyword evidence="3" id="KW-0804">Transcription</keyword>
<comment type="caution">
    <text evidence="5">The sequence shown here is derived from an EMBL/GenBank/DDBJ whole genome shotgun (WGS) entry which is preliminary data.</text>
</comment>
<accession>A0ABW5RI58</accession>
<dbReference type="Proteomes" id="UP001597453">
    <property type="component" value="Unassembled WGS sequence"/>
</dbReference>
<name>A0ABW5RI58_9MICO</name>